<dbReference type="AlphaFoldDB" id="A0A1T4PF93"/>
<dbReference type="InterPro" id="IPR026265">
    <property type="entry name" value="LptC"/>
</dbReference>
<dbReference type="OrthoDB" id="9812080at2"/>
<dbReference type="Proteomes" id="UP000190121">
    <property type="component" value="Unassembled WGS sequence"/>
</dbReference>
<dbReference type="Gene3D" id="2.60.450.10">
    <property type="entry name" value="Lipopolysaccharide (LPS) transport protein A like domain"/>
    <property type="match status" value="1"/>
</dbReference>
<dbReference type="GO" id="GO:0005886">
    <property type="term" value="C:plasma membrane"/>
    <property type="evidence" value="ECO:0007669"/>
    <property type="project" value="InterPro"/>
</dbReference>
<reference evidence="2" key="1">
    <citation type="submission" date="2017-02" db="EMBL/GenBank/DDBJ databases">
        <authorList>
            <person name="Varghese N."/>
            <person name="Submissions S."/>
        </authorList>
    </citation>
    <scope>NUCLEOTIDE SEQUENCE [LARGE SCALE GENOMIC DNA]</scope>
    <source>
        <strain evidence="2">ATCC 51356</strain>
    </source>
</reference>
<sequence>MRRKKIFLSFAKVSIHQWLGTLAIFLLIAPLGCGEKRGETTQHGFSIDSAYSMLTKDVDVLVSDSGETRYRLKAKEWYIYSTDTRPYWYFPKGFVSEKIDSNKNSLARIEADTAYYYIEEEVWNLIGNISVINLDGDQFFAHTLNWKKGDKQIYSNDTVTIITKDKILKGSHFTANQDFSKYTFYNSRGSMKLKEEEGTSQ</sequence>
<dbReference type="STRING" id="29524.SAMN02745171_01427"/>
<proteinExistence type="predicted"/>
<accession>A0A1T4PF93</accession>
<name>A0A1T4PF93_9PORP</name>
<evidence type="ECO:0000313" key="2">
    <source>
        <dbReference type="Proteomes" id="UP000190121"/>
    </source>
</evidence>
<protein>
    <submittedName>
        <fullName evidence="1">LPS export ABC transporter protein LptC</fullName>
    </submittedName>
</protein>
<keyword evidence="2" id="KW-1185">Reference proteome</keyword>
<dbReference type="EMBL" id="FUXE01000016">
    <property type="protein sequence ID" value="SJZ89896.1"/>
    <property type="molecule type" value="Genomic_DNA"/>
</dbReference>
<evidence type="ECO:0000313" key="1">
    <source>
        <dbReference type="EMBL" id="SJZ89896.1"/>
    </source>
</evidence>
<dbReference type="InterPro" id="IPR010664">
    <property type="entry name" value="LipoPS_assembly_LptC-rel"/>
</dbReference>
<organism evidence="1 2">
    <name type="scientific">Porphyromonas circumdentaria</name>
    <dbReference type="NCBI Taxonomy" id="29524"/>
    <lineage>
        <taxon>Bacteria</taxon>
        <taxon>Pseudomonadati</taxon>
        <taxon>Bacteroidota</taxon>
        <taxon>Bacteroidia</taxon>
        <taxon>Bacteroidales</taxon>
        <taxon>Porphyromonadaceae</taxon>
        <taxon>Porphyromonas</taxon>
    </lineage>
</organism>
<dbReference type="RefSeq" id="WP_078737331.1">
    <property type="nucleotide sequence ID" value="NZ_FUXE01000016.1"/>
</dbReference>
<dbReference type="Pfam" id="PF06835">
    <property type="entry name" value="LptC"/>
    <property type="match status" value="1"/>
</dbReference>
<dbReference type="NCBIfam" id="TIGR04409">
    <property type="entry name" value="LptC_YrbK"/>
    <property type="match status" value="1"/>
</dbReference>
<dbReference type="GO" id="GO:0015221">
    <property type="term" value="F:lipopolysaccharide transmembrane transporter activity"/>
    <property type="evidence" value="ECO:0007669"/>
    <property type="project" value="InterPro"/>
</dbReference>
<gene>
    <name evidence="1" type="ORF">SAMN02745171_01427</name>
</gene>